<dbReference type="InterPro" id="IPR000667">
    <property type="entry name" value="Peptidase_S13"/>
</dbReference>
<evidence type="ECO:0000256" key="3">
    <source>
        <dbReference type="SAM" id="Phobius"/>
    </source>
</evidence>
<keyword evidence="3" id="KW-0472">Membrane</keyword>
<sequence>MFFAPDRTERLHCTGRSIYAPTKTPALALKIPAMLLARILIALCLVMVTTVSAVAQPLPPQVQQLLTQYRIPPEGISVLVQPVTGGTPLLAHGADVPRNPASAIKLVTTFAALDILGPAHTWRTELYTVAPVIDGTLRGDLYIRGGGDPFLVAEQVWKMTGALRRSGIQRIQGDLVFDLTRFDIPREDPGAFDGQPFRAYNQPPHALLMNFNAISFQFRSAEDGRSVQVYLDPPLADLRLENRLRLGDRACNTFPQGVGFHVAGEQPAPRVLLDGEFPRGCQNVSLLRTALPPEDYAYSLFKTLWGQWGGTLDGHWRLGRVPEGAGRPRVVHQSPPLGDLIRPVNKHSNNVMTRHMKLALGAQMYGEPATLDKGYAAIRAVLERQGIATQGLILDNAAGLSRTNRITAQQLASVLLVARQRPFMPEYASSLALSGMDGTLRRRFVGQPEAGRMHLKTGYINHVSSVAGYVRTAGDRDLVVVVLINHPNAHRWAGLEIQDAVLRWAYRQG</sequence>
<dbReference type="GO" id="GO:0000270">
    <property type="term" value="P:peptidoglycan metabolic process"/>
    <property type="evidence" value="ECO:0007669"/>
    <property type="project" value="TreeGrafter"/>
</dbReference>
<dbReference type="NCBIfam" id="TIGR00666">
    <property type="entry name" value="PBP4"/>
    <property type="match status" value="1"/>
</dbReference>
<dbReference type="SUPFAM" id="SSF56601">
    <property type="entry name" value="beta-lactamase/transpeptidase-like"/>
    <property type="match status" value="1"/>
</dbReference>
<dbReference type="AlphaFoldDB" id="A0A1H9ANH5"/>
<keyword evidence="4" id="KW-0645">Protease</keyword>
<dbReference type="Pfam" id="PF02113">
    <property type="entry name" value="Peptidase_S13"/>
    <property type="match status" value="1"/>
</dbReference>
<dbReference type="PRINTS" id="PR00922">
    <property type="entry name" value="DADACBPTASE3"/>
</dbReference>
<keyword evidence="5" id="KW-1185">Reference proteome</keyword>
<dbReference type="PANTHER" id="PTHR30023">
    <property type="entry name" value="D-ALANYL-D-ALANINE CARBOXYPEPTIDASE"/>
    <property type="match status" value="1"/>
</dbReference>
<keyword evidence="3" id="KW-1133">Transmembrane helix</keyword>
<dbReference type="PANTHER" id="PTHR30023:SF0">
    <property type="entry name" value="PENICILLIN-SENSITIVE CARBOXYPEPTIDASE A"/>
    <property type="match status" value="1"/>
</dbReference>
<comment type="similarity">
    <text evidence="1">Belongs to the peptidase S13 family.</text>
</comment>
<dbReference type="InterPro" id="IPR012338">
    <property type="entry name" value="Beta-lactam/transpept-like"/>
</dbReference>
<proteinExistence type="inferred from homology"/>
<evidence type="ECO:0000256" key="1">
    <source>
        <dbReference type="ARBA" id="ARBA00006096"/>
    </source>
</evidence>
<dbReference type="STRING" id="867345.SAMN05421693_1064"/>
<dbReference type="Proteomes" id="UP000199496">
    <property type="component" value="Unassembled WGS sequence"/>
</dbReference>
<gene>
    <name evidence="4" type="ORF">SAMN05421693_1064</name>
</gene>
<evidence type="ECO:0000313" key="5">
    <source>
        <dbReference type="Proteomes" id="UP000199496"/>
    </source>
</evidence>
<dbReference type="Gene3D" id="3.40.710.10">
    <property type="entry name" value="DD-peptidase/beta-lactamase superfamily"/>
    <property type="match status" value="2"/>
</dbReference>
<feature type="transmembrane region" description="Helical" evidence="3">
    <location>
        <begin position="35"/>
        <end position="55"/>
    </location>
</feature>
<evidence type="ECO:0000256" key="2">
    <source>
        <dbReference type="ARBA" id="ARBA00022801"/>
    </source>
</evidence>
<keyword evidence="4" id="KW-0121">Carboxypeptidase</keyword>
<keyword evidence="2" id="KW-0378">Hydrolase</keyword>
<dbReference type="GO" id="GO:0004185">
    <property type="term" value="F:serine-type carboxypeptidase activity"/>
    <property type="evidence" value="ECO:0007669"/>
    <property type="project" value="InterPro"/>
</dbReference>
<organism evidence="4 5">
    <name type="scientific">Ectothiorhodospira magna</name>
    <dbReference type="NCBI Taxonomy" id="867345"/>
    <lineage>
        <taxon>Bacteria</taxon>
        <taxon>Pseudomonadati</taxon>
        <taxon>Pseudomonadota</taxon>
        <taxon>Gammaproteobacteria</taxon>
        <taxon>Chromatiales</taxon>
        <taxon>Ectothiorhodospiraceae</taxon>
        <taxon>Ectothiorhodospira</taxon>
    </lineage>
</organism>
<dbReference type="EMBL" id="FOFO01000006">
    <property type="protein sequence ID" value="SEP78362.1"/>
    <property type="molecule type" value="Genomic_DNA"/>
</dbReference>
<dbReference type="Gene3D" id="3.50.80.20">
    <property type="entry name" value="D-Ala-D-Ala carboxypeptidase C, peptidase S13"/>
    <property type="match status" value="1"/>
</dbReference>
<evidence type="ECO:0000313" key="4">
    <source>
        <dbReference type="EMBL" id="SEP78362.1"/>
    </source>
</evidence>
<accession>A0A1H9ANH5</accession>
<reference evidence="4 5" key="1">
    <citation type="submission" date="2016-10" db="EMBL/GenBank/DDBJ databases">
        <authorList>
            <person name="de Groot N.N."/>
        </authorList>
    </citation>
    <scope>NUCLEOTIDE SEQUENCE [LARGE SCALE GENOMIC DNA]</scope>
    <source>
        <strain evidence="4 5">B7-7</strain>
    </source>
</reference>
<protein>
    <submittedName>
        <fullName evidence="4">D-alanyl-D-alanine carboxypeptidase / D-alanyl-D-alanine-endopeptidase (Penicillin-binding protein 4)</fullName>
    </submittedName>
</protein>
<dbReference type="GO" id="GO:0006508">
    <property type="term" value="P:proteolysis"/>
    <property type="evidence" value="ECO:0007669"/>
    <property type="project" value="InterPro"/>
</dbReference>
<keyword evidence="3" id="KW-0812">Transmembrane</keyword>
<name>A0A1H9ANH5_9GAMM</name>